<evidence type="ECO:0000256" key="4">
    <source>
        <dbReference type="ARBA" id="ARBA00044235"/>
    </source>
</evidence>
<dbReference type="GO" id="GO:0043083">
    <property type="term" value="C:synaptic cleft"/>
    <property type="evidence" value="ECO:0007669"/>
    <property type="project" value="UniProtKB-SubCell"/>
</dbReference>
<proteinExistence type="inferred from homology"/>
<accession>A0AAW1UGD3</accession>
<evidence type="ECO:0000256" key="1">
    <source>
        <dbReference type="ARBA" id="ARBA00006412"/>
    </source>
</evidence>
<sequence length="153" mass="18202">MTSNNEHTENTQYFADNEWLIRESSIYKKEYEECTSIKGRLHQYFIFGDFVDCSQWKRDFNNACKWEESKDKKAVIELINSEKARRTKRLTAHFDNDVWEKRISPPEDFNAPLPDYISSKYENTYLDIKSKELKGQLPRSSDITFTTTFCTIL</sequence>
<name>A0AAW1UGD3_9CUCU</name>
<comment type="subcellular location">
    <subcellularLocation>
        <location evidence="2">Synaptic cleft</location>
    </subcellularLocation>
</comment>
<protein>
    <recommendedName>
        <fullName evidence="3">Synaptic plasticity regulator PANTS</fullName>
    </recommendedName>
    <alternativeName>
        <fullName evidence="4">Plasticity-associated neural transcript short</fullName>
    </alternativeName>
</protein>
<organism evidence="5 6">
    <name type="scientific">Henosepilachna vigintioctopunctata</name>
    <dbReference type="NCBI Taxonomy" id="420089"/>
    <lineage>
        <taxon>Eukaryota</taxon>
        <taxon>Metazoa</taxon>
        <taxon>Ecdysozoa</taxon>
        <taxon>Arthropoda</taxon>
        <taxon>Hexapoda</taxon>
        <taxon>Insecta</taxon>
        <taxon>Pterygota</taxon>
        <taxon>Neoptera</taxon>
        <taxon>Endopterygota</taxon>
        <taxon>Coleoptera</taxon>
        <taxon>Polyphaga</taxon>
        <taxon>Cucujiformia</taxon>
        <taxon>Coccinelloidea</taxon>
        <taxon>Coccinellidae</taxon>
        <taxon>Epilachninae</taxon>
        <taxon>Epilachnini</taxon>
        <taxon>Henosepilachna</taxon>
    </lineage>
</organism>
<dbReference type="Pfam" id="PF11326">
    <property type="entry name" value="PANTS-like"/>
    <property type="match status" value="1"/>
</dbReference>
<evidence type="ECO:0000313" key="6">
    <source>
        <dbReference type="Proteomes" id="UP001431783"/>
    </source>
</evidence>
<dbReference type="InterPro" id="IPR021475">
    <property type="entry name" value="Pants/Emi1-like"/>
</dbReference>
<dbReference type="AlphaFoldDB" id="A0AAW1UGD3"/>
<keyword evidence="6" id="KW-1185">Reference proteome</keyword>
<dbReference type="PANTHER" id="PTHR28052">
    <property type="entry name" value="UPF0545 PROTEIN C22ORF39"/>
    <property type="match status" value="1"/>
</dbReference>
<dbReference type="PANTHER" id="PTHR28052:SF1">
    <property type="entry name" value="UPF0545 PROTEIN C22ORF39"/>
    <property type="match status" value="1"/>
</dbReference>
<evidence type="ECO:0000256" key="3">
    <source>
        <dbReference type="ARBA" id="ARBA00044072"/>
    </source>
</evidence>
<reference evidence="5 6" key="1">
    <citation type="submission" date="2023-03" db="EMBL/GenBank/DDBJ databases">
        <title>Genome insight into feeding habits of ladybird beetles.</title>
        <authorList>
            <person name="Li H.-S."/>
            <person name="Huang Y.-H."/>
            <person name="Pang H."/>
        </authorList>
    </citation>
    <scope>NUCLEOTIDE SEQUENCE [LARGE SCALE GENOMIC DNA]</scope>
    <source>
        <strain evidence="5">SYSU_2023b</strain>
        <tissue evidence="5">Whole body</tissue>
    </source>
</reference>
<comment type="similarity">
    <text evidence="1">Belongs to the UPF0545 family.</text>
</comment>
<evidence type="ECO:0000313" key="5">
    <source>
        <dbReference type="EMBL" id="KAK9882642.1"/>
    </source>
</evidence>
<comment type="caution">
    <text evidence="5">The sequence shown here is derived from an EMBL/GenBank/DDBJ whole genome shotgun (WGS) entry which is preliminary data.</text>
</comment>
<evidence type="ECO:0000256" key="2">
    <source>
        <dbReference type="ARBA" id="ARBA00043942"/>
    </source>
</evidence>
<dbReference type="Proteomes" id="UP001431783">
    <property type="component" value="Unassembled WGS sequence"/>
</dbReference>
<gene>
    <name evidence="5" type="ORF">WA026_022511</name>
</gene>
<dbReference type="EMBL" id="JARQZJ010000079">
    <property type="protein sequence ID" value="KAK9882642.1"/>
    <property type="molecule type" value="Genomic_DNA"/>
</dbReference>